<evidence type="ECO:0000256" key="1">
    <source>
        <dbReference type="SAM" id="Phobius"/>
    </source>
</evidence>
<evidence type="ECO:0000313" key="3">
    <source>
        <dbReference type="WBParaSite" id="ACRNAN_scaffold1040.g18334.t1"/>
    </source>
</evidence>
<feature type="transmembrane region" description="Helical" evidence="1">
    <location>
        <begin position="21"/>
        <end position="45"/>
    </location>
</feature>
<name>A0A914CHB7_9BILA</name>
<proteinExistence type="predicted"/>
<keyword evidence="1" id="KW-0472">Membrane</keyword>
<accession>A0A914CHB7</accession>
<feature type="transmembrane region" description="Helical" evidence="1">
    <location>
        <begin position="76"/>
        <end position="99"/>
    </location>
</feature>
<dbReference type="AlphaFoldDB" id="A0A914CHB7"/>
<evidence type="ECO:0000313" key="2">
    <source>
        <dbReference type="Proteomes" id="UP000887540"/>
    </source>
</evidence>
<dbReference type="Proteomes" id="UP000887540">
    <property type="component" value="Unplaced"/>
</dbReference>
<protein>
    <submittedName>
        <fullName evidence="3">Uncharacterized protein</fullName>
    </submittedName>
</protein>
<reference evidence="3" key="1">
    <citation type="submission" date="2022-11" db="UniProtKB">
        <authorList>
            <consortium name="WormBaseParasite"/>
        </authorList>
    </citation>
    <scope>IDENTIFICATION</scope>
</reference>
<keyword evidence="2" id="KW-1185">Reference proteome</keyword>
<dbReference type="WBParaSite" id="ACRNAN_scaffold1040.g18334.t1">
    <property type="protein sequence ID" value="ACRNAN_scaffold1040.g18334.t1"/>
    <property type="gene ID" value="ACRNAN_scaffold1040.g18334"/>
</dbReference>
<organism evidence="2 3">
    <name type="scientific">Acrobeloides nanus</name>
    <dbReference type="NCBI Taxonomy" id="290746"/>
    <lineage>
        <taxon>Eukaryota</taxon>
        <taxon>Metazoa</taxon>
        <taxon>Ecdysozoa</taxon>
        <taxon>Nematoda</taxon>
        <taxon>Chromadorea</taxon>
        <taxon>Rhabditida</taxon>
        <taxon>Tylenchina</taxon>
        <taxon>Cephalobomorpha</taxon>
        <taxon>Cephaloboidea</taxon>
        <taxon>Cephalobidae</taxon>
        <taxon>Acrobeloides</taxon>
    </lineage>
</organism>
<sequence length="125" mass="14666">MIGGCILYADRSHKPGGYLPYLIFAAIGIVIYTIFIVFFVIMAIVSLEIIHNYTQDYGYGTQHKDRDIDPKTVIRVVFFFEAAVMAFIDWIAIWFWMVIYRAYQHTKGIEEYDRGQTYQVKFNDV</sequence>
<keyword evidence="1" id="KW-1133">Transmembrane helix</keyword>
<keyword evidence="1" id="KW-0812">Transmembrane</keyword>